<gene>
    <name evidence="2" type="ORF">UFOPK4175_00768</name>
</gene>
<feature type="region of interest" description="Disordered" evidence="1">
    <location>
        <begin position="645"/>
        <end position="672"/>
    </location>
</feature>
<feature type="compositionally biased region" description="Basic and acidic residues" evidence="1">
    <location>
        <begin position="653"/>
        <end position="672"/>
    </location>
</feature>
<sequence length="698" mass="73956">MLKNRFAVAAITVAALTLIPAAGAAASGCDPLDTRSCILPFPSNFNTVAQKGSDTGLRLNFSASQFPKNNKGKSGFAPELNRNDGFSPGSALLTYVPGIDMAASGAVPITDIAQYSKANAPIVVIDAKTGQRQAIWAELDTHADAISEAKGQLLMIHPAKNFIEGHTYIVALRNLKTSAGKTIAAGPAFASLRNGKPTGAVKARRAGYEKIFKTLTKAKIARASLYLAWDFTIASERNLSERALSMRNRSFAALGDSNLADGKVAGKAPVYTIDKTEDYTVGQSARIARQVTGHVTVPCFLTKGCATGGTMSYAKSKKGKFDSIPNQQGTMQALFICRIPRAAMTTPARPSHYGHGLLGSPDEIDAGNVDDMASEHNMMFCATPEIGMADEDVPNAIALLGDMSKFSSMADRLQQGLLNELILGRLMLNPAGFAAADAFKGASPSQSVIDTSALYYDSNSQGAILGGALTALSPDFKRAVLGVAGMNYSLLLPRSTDFDTYELIFKPAYTSRLDRILLLSAIQNLWDRGETNGYAQHVTTKPLPGTPKHNVLLHVALGDHQVAQVSAEVEARTIGLSGRRPAYDAGRSFDTTPLWNIAPLSSGNAGGSGLVIWDSGPCRIGSVFATCLENDAFDKLGGVGNPIAPTGSLAPRFGRDPHSRPRSTPDARQQKSEFLKPDGKITEVCPVGSACHSVGWAY</sequence>
<organism evidence="2">
    <name type="scientific">freshwater metagenome</name>
    <dbReference type="NCBI Taxonomy" id="449393"/>
    <lineage>
        <taxon>unclassified sequences</taxon>
        <taxon>metagenomes</taxon>
        <taxon>ecological metagenomes</taxon>
    </lineage>
</organism>
<dbReference type="AlphaFoldDB" id="A0A6J7S459"/>
<protein>
    <submittedName>
        <fullName evidence="2">Unannotated protein</fullName>
    </submittedName>
</protein>
<dbReference type="EMBL" id="CAFBPX010000126">
    <property type="protein sequence ID" value="CAB5035210.1"/>
    <property type="molecule type" value="Genomic_DNA"/>
</dbReference>
<name>A0A6J7S459_9ZZZZ</name>
<accession>A0A6J7S459</accession>
<evidence type="ECO:0000256" key="1">
    <source>
        <dbReference type="SAM" id="MobiDB-lite"/>
    </source>
</evidence>
<proteinExistence type="predicted"/>
<reference evidence="2" key="1">
    <citation type="submission" date="2020-05" db="EMBL/GenBank/DDBJ databases">
        <authorList>
            <person name="Chiriac C."/>
            <person name="Salcher M."/>
            <person name="Ghai R."/>
            <person name="Kavagutti S V."/>
        </authorList>
    </citation>
    <scope>NUCLEOTIDE SEQUENCE</scope>
</reference>
<dbReference type="PROSITE" id="PS51257">
    <property type="entry name" value="PROKAR_LIPOPROTEIN"/>
    <property type="match status" value="1"/>
</dbReference>
<evidence type="ECO:0000313" key="2">
    <source>
        <dbReference type="EMBL" id="CAB5035210.1"/>
    </source>
</evidence>